<dbReference type="EMBL" id="JABCUR010000014">
    <property type="protein sequence ID" value="NMW65993.1"/>
    <property type="molecule type" value="Genomic_DNA"/>
</dbReference>
<organism evidence="2 3">
    <name type="scientific">Mobiluncus mulieris</name>
    <dbReference type="NCBI Taxonomy" id="2052"/>
    <lineage>
        <taxon>Bacteria</taxon>
        <taxon>Bacillati</taxon>
        <taxon>Actinomycetota</taxon>
        <taxon>Actinomycetes</taxon>
        <taxon>Actinomycetales</taxon>
        <taxon>Actinomycetaceae</taxon>
        <taxon>Mobiluncus</taxon>
    </lineage>
</organism>
<feature type="transmembrane region" description="Helical" evidence="1">
    <location>
        <begin position="38"/>
        <end position="57"/>
    </location>
</feature>
<protein>
    <submittedName>
        <fullName evidence="2">VUT family protein</fullName>
    </submittedName>
</protein>
<keyword evidence="1" id="KW-0812">Transmembrane</keyword>
<evidence type="ECO:0000256" key="1">
    <source>
        <dbReference type="SAM" id="Phobius"/>
    </source>
</evidence>
<feature type="transmembrane region" description="Helical" evidence="1">
    <location>
        <begin position="64"/>
        <end position="80"/>
    </location>
</feature>
<feature type="transmembrane region" description="Helical" evidence="1">
    <location>
        <begin position="146"/>
        <end position="164"/>
    </location>
</feature>
<dbReference type="AlphaFoldDB" id="A0A7Y0U329"/>
<keyword evidence="1" id="KW-0472">Membrane</keyword>
<name>A0A7Y0U329_9ACTO</name>
<accession>A0A7Y0U329</accession>
<proteinExistence type="predicted"/>
<evidence type="ECO:0000313" key="3">
    <source>
        <dbReference type="Proteomes" id="UP000578252"/>
    </source>
</evidence>
<evidence type="ECO:0000313" key="2">
    <source>
        <dbReference type="EMBL" id="NMW65993.1"/>
    </source>
</evidence>
<comment type="caution">
    <text evidence="2">The sequence shown here is derived from an EMBL/GenBank/DDBJ whole genome shotgun (WGS) entry which is preliminary data.</text>
</comment>
<keyword evidence="1" id="KW-1133">Transmembrane helix</keyword>
<dbReference type="Proteomes" id="UP000578252">
    <property type="component" value="Unassembled WGS sequence"/>
</dbReference>
<dbReference type="InterPro" id="IPR003744">
    <property type="entry name" value="YhhQ"/>
</dbReference>
<dbReference type="SUPFAM" id="SSF103473">
    <property type="entry name" value="MFS general substrate transporter"/>
    <property type="match status" value="1"/>
</dbReference>
<reference evidence="2 3" key="1">
    <citation type="submission" date="2020-04" db="EMBL/GenBank/DDBJ databases">
        <title>Antimicrobial susceptibility and clonality of vaginal-derived multi-drug resistant Mobiluncus isolates in China.</title>
        <authorList>
            <person name="Zhang X."/>
        </authorList>
    </citation>
    <scope>NUCLEOTIDE SEQUENCE [LARGE SCALE GENOMIC DNA]</scope>
    <source>
        <strain evidence="2 3">13</strain>
    </source>
</reference>
<gene>
    <name evidence="2" type="ORF">HHJ78_10905</name>
</gene>
<dbReference type="RefSeq" id="WP_169772491.1">
    <property type="nucleotide sequence ID" value="NZ_JABCUR010000014.1"/>
</dbReference>
<dbReference type="InterPro" id="IPR036259">
    <property type="entry name" value="MFS_trans_sf"/>
</dbReference>
<dbReference type="Pfam" id="PF02592">
    <property type="entry name" value="Vut_1"/>
    <property type="match status" value="1"/>
</dbReference>
<sequence length="190" mass="20321">MNKRLLRGYSLAAAYIASIVAAAWMVVAIGAVPVGFGLYAPAAAYMVGVTMTLRDLVQDQLGRARTYVAIVAGTIISAALSPQVAFASAAGFLAAESLDMAVYTPLRERGHLVAAIIASNTAGTLVDSFLFLVLAFGSLEFFPGQVWAKILGTILSIVVLKLIYRRRADMIPAYVQAKRQEDKQREPARA</sequence>
<feature type="transmembrane region" description="Helical" evidence="1">
    <location>
        <begin position="12"/>
        <end position="32"/>
    </location>
</feature>